<keyword evidence="3" id="KW-0804">Transcription</keyword>
<evidence type="ECO:0000259" key="4">
    <source>
        <dbReference type="PROSITE" id="PS50987"/>
    </source>
</evidence>
<dbReference type="Proteomes" id="UP001501295">
    <property type="component" value="Unassembled WGS sequence"/>
</dbReference>
<evidence type="ECO:0000256" key="3">
    <source>
        <dbReference type="ARBA" id="ARBA00023163"/>
    </source>
</evidence>
<dbReference type="PANTHER" id="PTHR33154">
    <property type="entry name" value="TRANSCRIPTIONAL REGULATOR, ARSR FAMILY"/>
    <property type="match status" value="1"/>
</dbReference>
<keyword evidence="6" id="KW-1185">Reference proteome</keyword>
<evidence type="ECO:0000256" key="1">
    <source>
        <dbReference type="ARBA" id="ARBA00023015"/>
    </source>
</evidence>
<dbReference type="PANTHER" id="PTHR33154:SF33">
    <property type="entry name" value="TRANSCRIPTIONAL REPRESSOR SDPR"/>
    <property type="match status" value="1"/>
</dbReference>
<keyword evidence="1" id="KW-0805">Transcription regulation</keyword>
<proteinExistence type="predicted"/>
<gene>
    <name evidence="5" type="ORF">GCM10025780_23150</name>
</gene>
<comment type="caution">
    <text evidence="5">The sequence shown here is derived from an EMBL/GenBank/DDBJ whole genome shotgun (WGS) entry which is preliminary data.</text>
</comment>
<dbReference type="SMART" id="SM00418">
    <property type="entry name" value="HTH_ARSR"/>
    <property type="match status" value="1"/>
</dbReference>
<dbReference type="NCBIfam" id="NF033788">
    <property type="entry name" value="HTH_metalloreg"/>
    <property type="match status" value="1"/>
</dbReference>
<dbReference type="EMBL" id="BAABLM010000004">
    <property type="protein sequence ID" value="GAA4677694.1"/>
    <property type="molecule type" value="Genomic_DNA"/>
</dbReference>
<reference evidence="6" key="1">
    <citation type="journal article" date="2019" name="Int. J. Syst. Evol. Microbiol.">
        <title>The Global Catalogue of Microorganisms (GCM) 10K type strain sequencing project: providing services to taxonomists for standard genome sequencing and annotation.</title>
        <authorList>
            <consortium name="The Broad Institute Genomics Platform"/>
            <consortium name="The Broad Institute Genome Sequencing Center for Infectious Disease"/>
            <person name="Wu L."/>
            <person name="Ma J."/>
        </authorList>
    </citation>
    <scope>NUCLEOTIDE SEQUENCE [LARGE SCALE GENOMIC DNA]</scope>
    <source>
        <strain evidence="6">JCM 18956</strain>
    </source>
</reference>
<feature type="domain" description="HTH arsR-type" evidence="4">
    <location>
        <begin position="1"/>
        <end position="109"/>
    </location>
</feature>
<organism evidence="5 6">
    <name type="scientific">Frondihabitans cladoniiphilus</name>
    <dbReference type="NCBI Taxonomy" id="715785"/>
    <lineage>
        <taxon>Bacteria</taxon>
        <taxon>Bacillati</taxon>
        <taxon>Actinomycetota</taxon>
        <taxon>Actinomycetes</taxon>
        <taxon>Micrococcales</taxon>
        <taxon>Microbacteriaceae</taxon>
        <taxon>Frondihabitans</taxon>
    </lineage>
</organism>
<keyword evidence="2" id="KW-0238">DNA-binding</keyword>
<sequence length="182" mass="19327">MADLFTVIADPTRREILRVLLERRDDATSSPASAAGFAHGDAGAGEINVGDLVIELSLSQPTVSKHLRVLRDSGLVHVREKGQHRYYSLETGPLHDLEKWLHGFLAPVEALVAAEAVSDAATEVVPAASGGPLRPVPVPAPLRRAAENLPDAKDVGATLGRAVAQAQNRASSAVKKRLGRRD</sequence>
<dbReference type="Gene3D" id="1.10.10.10">
    <property type="entry name" value="Winged helix-like DNA-binding domain superfamily/Winged helix DNA-binding domain"/>
    <property type="match status" value="1"/>
</dbReference>
<dbReference type="InterPro" id="IPR001845">
    <property type="entry name" value="HTH_ArsR_DNA-bd_dom"/>
</dbReference>
<protein>
    <recommendedName>
        <fullName evidence="4">HTH arsR-type domain-containing protein</fullName>
    </recommendedName>
</protein>
<dbReference type="PROSITE" id="PS50987">
    <property type="entry name" value="HTH_ARSR_2"/>
    <property type="match status" value="1"/>
</dbReference>
<accession>A0ABP8W335</accession>
<dbReference type="SUPFAM" id="SSF46785">
    <property type="entry name" value="Winged helix' DNA-binding domain"/>
    <property type="match status" value="1"/>
</dbReference>
<dbReference type="InterPro" id="IPR011991">
    <property type="entry name" value="ArsR-like_HTH"/>
</dbReference>
<dbReference type="InterPro" id="IPR036388">
    <property type="entry name" value="WH-like_DNA-bd_sf"/>
</dbReference>
<evidence type="ECO:0000256" key="2">
    <source>
        <dbReference type="ARBA" id="ARBA00023125"/>
    </source>
</evidence>
<evidence type="ECO:0000313" key="6">
    <source>
        <dbReference type="Proteomes" id="UP001501295"/>
    </source>
</evidence>
<dbReference type="InterPro" id="IPR051081">
    <property type="entry name" value="HTH_MetalResp_TranReg"/>
</dbReference>
<dbReference type="RefSeq" id="WP_345376035.1">
    <property type="nucleotide sequence ID" value="NZ_BAABLM010000004.1"/>
</dbReference>
<dbReference type="InterPro" id="IPR036390">
    <property type="entry name" value="WH_DNA-bd_sf"/>
</dbReference>
<dbReference type="CDD" id="cd00090">
    <property type="entry name" value="HTH_ARSR"/>
    <property type="match status" value="1"/>
</dbReference>
<name>A0ABP8W335_9MICO</name>
<evidence type="ECO:0000313" key="5">
    <source>
        <dbReference type="EMBL" id="GAA4677694.1"/>
    </source>
</evidence>
<dbReference type="Pfam" id="PF01022">
    <property type="entry name" value="HTH_5"/>
    <property type="match status" value="1"/>
</dbReference>